<name>A0A819QUT3_9BILA</name>
<evidence type="ECO:0000256" key="3">
    <source>
        <dbReference type="ARBA" id="ARBA00022737"/>
    </source>
</evidence>
<sequence>MQLLNHHQKPCNTFSFGLAIIILADFFFESILAEYDCSAKDDGWYYDPEFCHIYWRCIHGTSEEFECASGTAWDHHDNRCNWLDSVDCSRAEKTTAKAVSEEDDPQDYPVGNSDENNDRPTVVKKKKPRKINPKKKKLPNSKEDDPNGEDRELSILHPEYCTRYYRCSHGIDEMFECPKGTAWDEITKSCAWVDEVNCDKKKLDTTTSRKTSDTNSVSSNRKGVSTISIVDGKDENKGSPAIECQPTGIYSLADPNECNSYYQCDKGIRTKITCPDNTLYDTDKYECKESERVNCGARSLSLSNKNQCIGKRDGIYPDIERDCHFYFQCATQKKMREGKCADDQKFSSYTTRCGPASNAPNPCGSFIAGNSATKNYRNIESFFQIFLMMMLVLIFK</sequence>
<dbReference type="AlphaFoldDB" id="A0A819QUT3"/>
<evidence type="ECO:0000256" key="2">
    <source>
        <dbReference type="ARBA" id="ARBA00022729"/>
    </source>
</evidence>
<dbReference type="InterPro" id="IPR036508">
    <property type="entry name" value="Chitin-bd_dom_sf"/>
</dbReference>
<comment type="caution">
    <text evidence="8">The sequence shown here is derived from an EMBL/GenBank/DDBJ whole genome shotgun (WGS) entry which is preliminary data.</text>
</comment>
<dbReference type="PANTHER" id="PTHR23301:SF0">
    <property type="entry name" value="CHITIN-BINDING TYPE-2 DOMAIN-CONTAINING PROTEIN-RELATED"/>
    <property type="match status" value="1"/>
</dbReference>
<accession>A0A819QUT3</accession>
<reference evidence="8" key="1">
    <citation type="submission" date="2021-02" db="EMBL/GenBank/DDBJ databases">
        <authorList>
            <person name="Nowell W R."/>
        </authorList>
    </citation>
    <scope>NUCLEOTIDE SEQUENCE</scope>
</reference>
<keyword evidence="4" id="KW-1015">Disulfide bond</keyword>
<keyword evidence="1" id="KW-0147">Chitin-binding</keyword>
<dbReference type="SMART" id="SM00494">
    <property type="entry name" value="ChtBD2"/>
    <property type="match status" value="4"/>
</dbReference>
<gene>
    <name evidence="8" type="ORF">OKA104_LOCUS31770</name>
</gene>
<dbReference type="Proteomes" id="UP000663881">
    <property type="component" value="Unassembled WGS sequence"/>
</dbReference>
<evidence type="ECO:0000256" key="4">
    <source>
        <dbReference type="ARBA" id="ARBA00023157"/>
    </source>
</evidence>
<feature type="region of interest" description="Disordered" evidence="6">
    <location>
        <begin position="95"/>
        <end position="151"/>
    </location>
</feature>
<evidence type="ECO:0000313" key="8">
    <source>
        <dbReference type="EMBL" id="CAF4034465.1"/>
    </source>
</evidence>
<feature type="domain" description="Chitin-binding type-2" evidence="7">
    <location>
        <begin position="241"/>
        <end position="297"/>
    </location>
</feature>
<evidence type="ECO:0000259" key="7">
    <source>
        <dbReference type="PROSITE" id="PS50940"/>
    </source>
</evidence>
<dbReference type="SUPFAM" id="SSF57625">
    <property type="entry name" value="Invertebrate chitin-binding proteins"/>
    <property type="match status" value="4"/>
</dbReference>
<evidence type="ECO:0000313" key="9">
    <source>
        <dbReference type="Proteomes" id="UP000663881"/>
    </source>
</evidence>
<dbReference type="Gene3D" id="2.170.140.10">
    <property type="entry name" value="Chitin binding domain"/>
    <property type="match status" value="3"/>
</dbReference>
<dbReference type="EMBL" id="CAJOAY010003675">
    <property type="protein sequence ID" value="CAF4034465.1"/>
    <property type="molecule type" value="Genomic_DNA"/>
</dbReference>
<feature type="compositionally biased region" description="Basic and acidic residues" evidence="6">
    <location>
        <begin position="140"/>
        <end position="151"/>
    </location>
</feature>
<dbReference type="InterPro" id="IPR002557">
    <property type="entry name" value="Chitin-bd_dom"/>
</dbReference>
<keyword evidence="3" id="KW-0677">Repeat</keyword>
<feature type="domain" description="Chitin-binding type-2" evidence="7">
    <location>
        <begin position="305"/>
        <end position="365"/>
    </location>
</feature>
<dbReference type="PROSITE" id="PS50940">
    <property type="entry name" value="CHIT_BIND_II"/>
    <property type="match status" value="4"/>
</dbReference>
<dbReference type="GO" id="GO:0005576">
    <property type="term" value="C:extracellular region"/>
    <property type="evidence" value="ECO:0007669"/>
    <property type="project" value="InterPro"/>
</dbReference>
<feature type="compositionally biased region" description="Basic residues" evidence="6">
    <location>
        <begin position="122"/>
        <end position="139"/>
    </location>
</feature>
<evidence type="ECO:0000256" key="5">
    <source>
        <dbReference type="ARBA" id="ARBA00023180"/>
    </source>
</evidence>
<evidence type="ECO:0000256" key="1">
    <source>
        <dbReference type="ARBA" id="ARBA00022669"/>
    </source>
</evidence>
<keyword evidence="5" id="KW-0325">Glycoprotein</keyword>
<evidence type="ECO:0000256" key="6">
    <source>
        <dbReference type="SAM" id="MobiDB-lite"/>
    </source>
</evidence>
<dbReference type="InterPro" id="IPR051940">
    <property type="entry name" value="Chitin_bind-dev_reg"/>
</dbReference>
<feature type="domain" description="Chitin-binding type-2" evidence="7">
    <location>
        <begin position="142"/>
        <end position="200"/>
    </location>
</feature>
<organism evidence="8 9">
    <name type="scientific">Adineta steineri</name>
    <dbReference type="NCBI Taxonomy" id="433720"/>
    <lineage>
        <taxon>Eukaryota</taxon>
        <taxon>Metazoa</taxon>
        <taxon>Spiralia</taxon>
        <taxon>Gnathifera</taxon>
        <taxon>Rotifera</taxon>
        <taxon>Eurotatoria</taxon>
        <taxon>Bdelloidea</taxon>
        <taxon>Adinetida</taxon>
        <taxon>Adinetidae</taxon>
        <taxon>Adineta</taxon>
    </lineage>
</organism>
<keyword evidence="2" id="KW-0732">Signal</keyword>
<dbReference type="PANTHER" id="PTHR23301">
    <property type="entry name" value="CHITIN BINDING PERITROPHIN-A"/>
    <property type="match status" value="1"/>
</dbReference>
<dbReference type="Pfam" id="PF01607">
    <property type="entry name" value="CBM_14"/>
    <property type="match status" value="4"/>
</dbReference>
<proteinExistence type="predicted"/>
<feature type="domain" description="Chitin-binding type-2" evidence="7">
    <location>
        <begin position="34"/>
        <end position="90"/>
    </location>
</feature>
<protein>
    <recommendedName>
        <fullName evidence="7">Chitin-binding type-2 domain-containing protein</fullName>
    </recommendedName>
</protein>
<dbReference type="GO" id="GO:0008061">
    <property type="term" value="F:chitin binding"/>
    <property type="evidence" value="ECO:0007669"/>
    <property type="project" value="UniProtKB-KW"/>
</dbReference>